<evidence type="ECO:0000313" key="6">
    <source>
        <dbReference type="Proteomes" id="UP000244892"/>
    </source>
</evidence>
<sequence>MPAETTPSRASPVAQPAARAATTAPASQPVVVITGASAGVGRAVATEFARHGWRVALLARGADGLAGAQRDVEHQGSEALVVPTDVAESQQVEAAADEVIRAWGRIDVWVNNAMATLFADALSISPTDFQRATDVTYHGTVWGTLAALRHMKRQGHGTIVQVGSALAYRSIPLQAPYCGAKAAVRGFTDALRCELVHERSPVHLTMVQLSAFNTPQFDWGRTAFDRRPRPMGKVFQPELAARAVYWAATHRRREVWVGWPAVQAILGTLVMPGVLDRLLGRRAVSGQLTAEPLPPGHQDNLWQPVPGDHGAHGRFDAEATPHSTQHWLNTHRGSLAAAGLMVWAGWLAVRQARLRRANGR</sequence>
<protein>
    <submittedName>
        <fullName evidence="5">Short-chain dehydrogenase</fullName>
    </submittedName>
</protein>
<feature type="compositionally biased region" description="Low complexity" evidence="4">
    <location>
        <begin position="7"/>
        <end position="26"/>
    </location>
</feature>
<dbReference type="GO" id="GO:0016020">
    <property type="term" value="C:membrane"/>
    <property type="evidence" value="ECO:0007669"/>
    <property type="project" value="TreeGrafter"/>
</dbReference>
<evidence type="ECO:0000313" key="5">
    <source>
        <dbReference type="EMBL" id="AWI54406.1"/>
    </source>
</evidence>
<evidence type="ECO:0000256" key="4">
    <source>
        <dbReference type="SAM" id="MobiDB-lite"/>
    </source>
</evidence>
<dbReference type="PANTHER" id="PTHR44196">
    <property type="entry name" value="DEHYDROGENASE/REDUCTASE SDR FAMILY MEMBER 7B"/>
    <property type="match status" value="1"/>
</dbReference>
<dbReference type="OrthoDB" id="9790266at2"/>
<gene>
    <name evidence="5" type="ORF">DEH84_13965</name>
</gene>
<dbReference type="InterPro" id="IPR020904">
    <property type="entry name" value="Sc_DH/Rdtase_CS"/>
</dbReference>
<dbReference type="Proteomes" id="UP000244892">
    <property type="component" value="Chromosome"/>
</dbReference>
<comment type="similarity">
    <text evidence="1 3">Belongs to the short-chain dehydrogenases/reductases (SDR) family.</text>
</comment>
<dbReference type="Gene3D" id="3.40.50.720">
    <property type="entry name" value="NAD(P)-binding Rossmann-like Domain"/>
    <property type="match status" value="1"/>
</dbReference>
<keyword evidence="2" id="KW-0560">Oxidoreductase</keyword>
<dbReference type="NCBIfam" id="NF005495">
    <property type="entry name" value="PRK07109.1"/>
    <property type="match status" value="1"/>
</dbReference>
<dbReference type="PRINTS" id="PR00080">
    <property type="entry name" value="SDRFAMILY"/>
</dbReference>
<feature type="region of interest" description="Disordered" evidence="4">
    <location>
        <begin position="1"/>
        <end position="26"/>
    </location>
</feature>
<dbReference type="InterPro" id="IPR036291">
    <property type="entry name" value="NAD(P)-bd_dom_sf"/>
</dbReference>
<dbReference type="SUPFAM" id="SSF51735">
    <property type="entry name" value="NAD(P)-binding Rossmann-fold domains"/>
    <property type="match status" value="1"/>
</dbReference>
<evidence type="ECO:0000256" key="3">
    <source>
        <dbReference type="RuleBase" id="RU000363"/>
    </source>
</evidence>
<dbReference type="PRINTS" id="PR00081">
    <property type="entry name" value="GDHRDH"/>
</dbReference>
<name>A0A2U8FW19_9BURK</name>
<reference evidence="5 6" key="1">
    <citation type="submission" date="2018-05" db="EMBL/GenBank/DDBJ databases">
        <title>complete genome sequence of Aquabacterium olei NBRC 110486.</title>
        <authorList>
            <person name="Tang B."/>
            <person name="Chang J."/>
            <person name="Zhang L."/>
            <person name="Yang H."/>
        </authorList>
    </citation>
    <scope>NUCLEOTIDE SEQUENCE [LARGE SCALE GENOMIC DNA]</scope>
    <source>
        <strain evidence="5 6">NBRC 110486</strain>
    </source>
</reference>
<evidence type="ECO:0000256" key="1">
    <source>
        <dbReference type="ARBA" id="ARBA00006484"/>
    </source>
</evidence>
<proteinExistence type="inferred from homology"/>
<keyword evidence="6" id="KW-1185">Reference proteome</keyword>
<dbReference type="PROSITE" id="PS00061">
    <property type="entry name" value="ADH_SHORT"/>
    <property type="match status" value="1"/>
</dbReference>
<evidence type="ECO:0000256" key="2">
    <source>
        <dbReference type="ARBA" id="ARBA00023002"/>
    </source>
</evidence>
<accession>A0A2U8FW19</accession>
<dbReference type="InterPro" id="IPR002347">
    <property type="entry name" value="SDR_fam"/>
</dbReference>
<organism evidence="5 6">
    <name type="scientific">Aquabacterium olei</name>
    <dbReference type="NCBI Taxonomy" id="1296669"/>
    <lineage>
        <taxon>Bacteria</taxon>
        <taxon>Pseudomonadati</taxon>
        <taxon>Pseudomonadota</taxon>
        <taxon>Betaproteobacteria</taxon>
        <taxon>Burkholderiales</taxon>
        <taxon>Aquabacterium</taxon>
    </lineage>
</organism>
<dbReference type="Pfam" id="PF00106">
    <property type="entry name" value="adh_short"/>
    <property type="match status" value="1"/>
</dbReference>
<dbReference type="KEGG" id="aon:DEH84_13965"/>
<dbReference type="EMBL" id="CP029210">
    <property type="protein sequence ID" value="AWI54406.1"/>
    <property type="molecule type" value="Genomic_DNA"/>
</dbReference>
<dbReference type="PANTHER" id="PTHR44196:SF1">
    <property type="entry name" value="DEHYDROGENASE_REDUCTASE SDR FAMILY MEMBER 7B"/>
    <property type="match status" value="1"/>
</dbReference>
<dbReference type="AlphaFoldDB" id="A0A2U8FW19"/>
<dbReference type="GO" id="GO:0016491">
    <property type="term" value="F:oxidoreductase activity"/>
    <property type="evidence" value="ECO:0007669"/>
    <property type="project" value="UniProtKB-KW"/>
</dbReference>